<keyword evidence="3" id="KW-1185">Reference proteome</keyword>
<dbReference type="Proteomes" id="UP000532311">
    <property type="component" value="Unassembled WGS sequence"/>
</dbReference>
<comment type="caution">
    <text evidence="2">The sequence shown here is derived from an EMBL/GenBank/DDBJ whole genome shotgun (WGS) entry which is preliminary data.</text>
</comment>
<evidence type="ECO:0000313" key="3">
    <source>
        <dbReference type="Proteomes" id="UP000532311"/>
    </source>
</evidence>
<protein>
    <submittedName>
        <fullName evidence="2">Uncharacterized protein</fullName>
    </submittedName>
</protein>
<reference evidence="2 3" key="1">
    <citation type="submission" date="2020-05" db="EMBL/GenBank/DDBJ databases">
        <title>Identification and distribution of gene clusters putatively required for synthesis of sphingolipid metabolism inhibitors in phylogenetically diverse species of the filamentous fungus Fusarium.</title>
        <authorList>
            <person name="Kim H.-S."/>
            <person name="Busman M."/>
            <person name="Brown D.W."/>
            <person name="Divon H."/>
            <person name="Uhlig S."/>
            <person name="Proctor R.H."/>
        </authorList>
    </citation>
    <scope>NUCLEOTIDE SEQUENCE [LARGE SCALE GENOMIC DNA]</scope>
    <source>
        <strain evidence="2 3">NRRL 26131</strain>
    </source>
</reference>
<proteinExistence type="predicted"/>
<organism evidence="2 3">
    <name type="scientific">Fusarium globosum</name>
    <dbReference type="NCBI Taxonomy" id="78864"/>
    <lineage>
        <taxon>Eukaryota</taxon>
        <taxon>Fungi</taxon>
        <taxon>Dikarya</taxon>
        <taxon>Ascomycota</taxon>
        <taxon>Pezizomycotina</taxon>
        <taxon>Sordariomycetes</taxon>
        <taxon>Hypocreomycetidae</taxon>
        <taxon>Hypocreales</taxon>
        <taxon>Nectriaceae</taxon>
        <taxon>Fusarium</taxon>
        <taxon>Fusarium fujikuroi species complex</taxon>
    </lineage>
</organism>
<evidence type="ECO:0000313" key="2">
    <source>
        <dbReference type="EMBL" id="KAF5713309.1"/>
    </source>
</evidence>
<dbReference type="EMBL" id="JAAQPF010000151">
    <property type="protein sequence ID" value="KAF5713309.1"/>
    <property type="molecule type" value="Genomic_DNA"/>
</dbReference>
<feature type="compositionally biased region" description="Polar residues" evidence="1">
    <location>
        <begin position="10"/>
        <end position="19"/>
    </location>
</feature>
<dbReference type="AlphaFoldDB" id="A0A8H6DDZ2"/>
<gene>
    <name evidence="2" type="ORF">FGLOB1_4090</name>
</gene>
<name>A0A8H6DDZ2_9HYPO</name>
<feature type="region of interest" description="Disordered" evidence="1">
    <location>
        <begin position="1"/>
        <end position="24"/>
    </location>
</feature>
<evidence type="ECO:0000256" key="1">
    <source>
        <dbReference type="SAM" id="MobiDB-lite"/>
    </source>
</evidence>
<accession>A0A8H6DDZ2</accession>
<sequence length="189" mass="21029">MSSGPKERQTINLPGTTDQPKTEPDYLLDARSTAGLSQLQDGDLLKMVSQSRILRARLIKGQVIDHEEDSIEFEDHTKNVAPEDLAEYFDAPGIKKFAFYRHPGSGAVILIWTRFPATASTKNARVQHRVRRDLTWYAEKADIKNVATVGLGSVVVGLANDLQLEVQSQKDVNVERLQEAVDSLKASKE</sequence>